<reference evidence="2" key="1">
    <citation type="submission" date="2020-02" db="EMBL/GenBank/DDBJ databases">
        <authorList>
            <person name="Meier V. D."/>
        </authorList>
    </citation>
    <scope>NUCLEOTIDE SEQUENCE</scope>
    <source>
        <strain evidence="2">AVDCRST_MAG85</strain>
    </source>
</reference>
<feature type="compositionally biased region" description="Basic and acidic residues" evidence="1">
    <location>
        <begin position="155"/>
        <end position="183"/>
    </location>
</feature>
<gene>
    <name evidence="2" type="ORF">AVDCRST_MAG85-435</name>
</gene>
<dbReference type="AlphaFoldDB" id="A0A6J4RMT9"/>
<keyword evidence="2" id="KW-0560">Oxidoreductase</keyword>
<sequence>EGGQALRARVARPGLGRVCGPRQGPEGDPGPRDDAGPGGAARRDRGAHGEVPRPPLGVAAGARGGPALPRLVLARGHRPGGGRHAAHARVPGGGRDVLRHVRHGPDGEPPRLRVHEHLVLAQRRPRVVRAHPRRGRRRPGHRRAPLRVPRRVRHRPDGVGRRCVRRPDRDLRGPGDVRADPRRQGRPAVQAAHQAQVGRPQRRRPRPAEGVRRPDGRRRGDRRPGRADRAGRRPARGTRGRRRL</sequence>
<dbReference type="GO" id="GO:0016491">
    <property type="term" value="F:oxidoreductase activity"/>
    <property type="evidence" value="ECO:0007669"/>
    <property type="project" value="UniProtKB-KW"/>
</dbReference>
<feature type="compositionally biased region" description="Basic and acidic residues" evidence="1">
    <location>
        <begin position="29"/>
        <end position="51"/>
    </location>
</feature>
<name>A0A6J4RMT9_9ACTN</name>
<evidence type="ECO:0000313" key="2">
    <source>
        <dbReference type="EMBL" id="CAA9477454.1"/>
    </source>
</evidence>
<dbReference type="EC" id="1.6.5.3" evidence="2"/>
<accession>A0A6J4RMT9</accession>
<feature type="compositionally biased region" description="Low complexity" evidence="1">
    <location>
        <begin position="56"/>
        <end position="71"/>
    </location>
</feature>
<protein>
    <submittedName>
        <fullName evidence="2">NADH-ubiquinone oxidoreductase chain E</fullName>
        <ecNumber evidence="2">1.6.5.3</ecNumber>
    </submittedName>
</protein>
<feature type="compositionally biased region" description="Basic and acidic residues" evidence="1">
    <location>
        <begin position="96"/>
        <end position="118"/>
    </location>
</feature>
<feature type="compositionally biased region" description="Basic residues" evidence="1">
    <location>
        <begin position="75"/>
        <end position="87"/>
    </location>
</feature>
<proteinExistence type="predicted"/>
<dbReference type="EMBL" id="CADCVT010000048">
    <property type="protein sequence ID" value="CAA9477454.1"/>
    <property type="molecule type" value="Genomic_DNA"/>
</dbReference>
<evidence type="ECO:0000256" key="1">
    <source>
        <dbReference type="SAM" id="MobiDB-lite"/>
    </source>
</evidence>
<feature type="non-terminal residue" evidence="2">
    <location>
        <position position="1"/>
    </location>
</feature>
<feature type="compositionally biased region" description="Basic residues" evidence="1">
    <location>
        <begin position="232"/>
        <end position="244"/>
    </location>
</feature>
<organism evidence="2">
    <name type="scientific">uncultured Solirubrobacteraceae bacterium</name>
    <dbReference type="NCBI Taxonomy" id="1162706"/>
    <lineage>
        <taxon>Bacteria</taxon>
        <taxon>Bacillati</taxon>
        <taxon>Actinomycetota</taxon>
        <taxon>Thermoleophilia</taxon>
        <taxon>Solirubrobacterales</taxon>
        <taxon>Solirubrobacteraceae</taxon>
        <taxon>environmental samples</taxon>
    </lineage>
</organism>
<feature type="compositionally biased region" description="Basic and acidic residues" evidence="1">
    <location>
        <begin position="206"/>
        <end position="231"/>
    </location>
</feature>
<feature type="non-terminal residue" evidence="2">
    <location>
        <position position="244"/>
    </location>
</feature>
<keyword evidence="2" id="KW-0830">Ubiquinone</keyword>
<feature type="compositionally biased region" description="Basic residues" evidence="1">
    <location>
        <begin position="123"/>
        <end position="154"/>
    </location>
</feature>
<feature type="region of interest" description="Disordered" evidence="1">
    <location>
        <begin position="1"/>
        <end position="244"/>
    </location>
</feature>